<name>A0A2S8GAC2_9BACT</name>
<dbReference type="Proteomes" id="UP000237819">
    <property type="component" value="Unassembled WGS sequence"/>
</dbReference>
<reference evidence="1 2" key="1">
    <citation type="submission" date="2018-02" db="EMBL/GenBank/DDBJ databases">
        <title>Comparative genomes isolates from brazilian mangrove.</title>
        <authorList>
            <person name="Araujo J.E."/>
            <person name="Taketani R.G."/>
            <person name="Silva M.C.P."/>
            <person name="Loureco M.V."/>
            <person name="Andreote F.D."/>
        </authorList>
    </citation>
    <scope>NUCLEOTIDE SEQUENCE [LARGE SCALE GENOMIC DNA]</scope>
    <source>
        <strain evidence="1 2">Nap-Phe MGV</strain>
    </source>
</reference>
<comment type="caution">
    <text evidence="1">The sequence shown here is derived from an EMBL/GenBank/DDBJ whole genome shotgun (WGS) entry which is preliminary data.</text>
</comment>
<accession>A0A2S8GAC2</accession>
<evidence type="ECO:0000313" key="2">
    <source>
        <dbReference type="Proteomes" id="UP000237819"/>
    </source>
</evidence>
<proteinExistence type="predicted"/>
<protein>
    <submittedName>
        <fullName evidence="1">Uncharacterized protein</fullName>
    </submittedName>
</protein>
<gene>
    <name evidence="1" type="ORF">C5Y93_30290</name>
</gene>
<organism evidence="1 2">
    <name type="scientific">Blastopirellula marina</name>
    <dbReference type="NCBI Taxonomy" id="124"/>
    <lineage>
        <taxon>Bacteria</taxon>
        <taxon>Pseudomonadati</taxon>
        <taxon>Planctomycetota</taxon>
        <taxon>Planctomycetia</taxon>
        <taxon>Pirellulales</taxon>
        <taxon>Pirellulaceae</taxon>
        <taxon>Blastopirellula</taxon>
    </lineage>
</organism>
<dbReference type="RefSeq" id="WP_105339232.1">
    <property type="nucleotide sequence ID" value="NZ_PUHZ01000026.1"/>
</dbReference>
<dbReference type="EMBL" id="PUHZ01000026">
    <property type="protein sequence ID" value="PQO41408.1"/>
    <property type="molecule type" value="Genomic_DNA"/>
</dbReference>
<dbReference type="AlphaFoldDB" id="A0A2S8GAC2"/>
<sequence>MRSEFFPIRLRQSVTAADFRFYSEADAAEYPEADDWFGSWLRQENVDGNIRQLQTDFGCDVIADFTARLFHAREVAGVLVCTKEEKRNTPERWLVLQKRDGSSSGIDLNLLLDSQPGDFVFLREPAFQIDRIRLEQLYELNLVNRFFLTYDGLRESPPYFGIDYFHQFPLYAADPRMILSRQRPQKEWLDSSIIHVSGGCDYLLLRPDGGVGYMPIESERRIEIYADDFAKAIDHWLASGCMVAESYA</sequence>
<evidence type="ECO:0000313" key="1">
    <source>
        <dbReference type="EMBL" id="PQO41408.1"/>
    </source>
</evidence>